<evidence type="ECO:0000313" key="2">
    <source>
        <dbReference type="EMBL" id="GIL70180.1"/>
    </source>
</evidence>
<feature type="region of interest" description="Disordered" evidence="1">
    <location>
        <begin position="997"/>
        <end position="1109"/>
    </location>
</feature>
<evidence type="ECO:0000313" key="3">
    <source>
        <dbReference type="Proteomes" id="UP000747110"/>
    </source>
</evidence>
<reference evidence="2" key="1">
    <citation type="journal article" date="2021" name="Proc. Natl. Acad. Sci. U.S.A.">
        <title>Three genomes in the algal genus Volvox reveal the fate of a haploid sex-determining region after a transition to homothallism.</title>
        <authorList>
            <person name="Yamamoto K."/>
            <person name="Hamaji T."/>
            <person name="Kawai-Toyooka H."/>
            <person name="Matsuzaki R."/>
            <person name="Takahashi F."/>
            <person name="Nishimura Y."/>
            <person name="Kawachi M."/>
            <person name="Noguchi H."/>
            <person name="Minakuchi Y."/>
            <person name="Umen J.G."/>
            <person name="Toyoda A."/>
            <person name="Nozaki H."/>
        </authorList>
    </citation>
    <scope>NUCLEOTIDE SEQUENCE</scope>
    <source>
        <strain evidence="2">NIES-3786</strain>
    </source>
</reference>
<feature type="region of interest" description="Disordered" evidence="1">
    <location>
        <begin position="496"/>
        <end position="552"/>
    </location>
</feature>
<feature type="region of interest" description="Disordered" evidence="1">
    <location>
        <begin position="959"/>
        <end position="983"/>
    </location>
</feature>
<sequence>LKNSYNVFSLFYTDKGARRKIAFASGFEQQLVSFINTTYVMVNSISEDDPGLGLACGARSLSCFSYVDPTNYERVGVKLVLQACVCPAAVLAANVSLLDGEDDPTHAHGIPCADTFAIGPRGLEEYHRMCRSQLACGLVCMGLPVVYTENLIQRQRIRSKYGLRDATSLSEIGAGCCYPCSIFQSHTLLYVSTHRPSKPRAGAHASQGPLSGALRAMHRTTSTSKRSQDVANPVRQETHTAGTSSSFPKPVEQPRVSLHHSCTTPAKRSREDAIAAAATADASSGAREAPAAAAGGCPASTSVTAAAAPCVPSTSGIASGFGETPGLMVTSPRHEAHTITRRAAHRVSAASPISAESRSTPASSSIPPPEVTDSPPVGVPIIASTPEEVDDEDDAASALTDSASMPIPSALPVCTMALSAAKFDLSAVQRPQASVNSTTIEGPQDSQHLSQNRQRHADGCRLQALEPASSVERPPVKQVASGMSASDVSLFSLALEPGMPSLPPPASAGGPTPSSGTATASSAAARAGPGPMLAPLSAPPLPTPGSSRDLHPAAYDTITSSKLSSMIDHVMLNGSGSATGRGSGSAAGGGGTTLSSIDPAGPWDIYRHSAMAPIAEGDAEEGQRSIGKVAVHLAVPQGEGAGATPDSDTPVSVASSSTQRVSLTKSRTCPRHMKGLGSSAEPSPGSSSLRSTKGTARGCQGGSGGALGTSAITEPVCAGGAALTALARMGLEGGSHGSAAASSGAGRLGNGYSRKLRINSTPPAPRRTPPPHAATPQPDRAAFTDGVRSPDQRVTCADGADADDDDLEEDMSASADNFSLANTLPSQLLLNGAVGQLPQRRGSSQGRYGGVAPERPAMAMAAAAAAPTGANQRHMLTGAAVRGDDDEVNFASIRPSFIDGPEMAHLKSVLRAAGEQSADRSEAMPLASAAPPPAGPVMMTTSGSQRVVALSSTVTALQQRGSGSRRYNNAPLTVPSSSSTAVGRGAVTDTVPYASYCGDLTSPEGVTARDSMDEDASSIIDGPVSSAEGSSVHVAGSPGTAAAAAARAPRGGTTTDADDDPPAAGDASVSIAVAGTRRTGGLPGDTAESTTTLGFTGRSASGLSNGEPNVGYESVADSVGASQHRQKHWVNWMAQSIGMSMVTSVANSSRAVFTGYGRSAGGPGAKAHVEPTSSNLSVNQRIPRPVLEESSNGLYRQWG</sequence>
<feature type="compositionally biased region" description="Low complexity" evidence="1">
    <location>
        <begin position="353"/>
        <end position="365"/>
    </location>
</feature>
<evidence type="ECO:0000256" key="1">
    <source>
        <dbReference type="SAM" id="MobiDB-lite"/>
    </source>
</evidence>
<feature type="non-terminal residue" evidence="2">
    <location>
        <position position="1199"/>
    </location>
</feature>
<feature type="compositionally biased region" description="Low complexity" evidence="1">
    <location>
        <begin position="1035"/>
        <end position="1055"/>
    </location>
</feature>
<feature type="region of interest" description="Disordered" evidence="1">
    <location>
        <begin position="334"/>
        <end position="396"/>
    </location>
</feature>
<proteinExistence type="predicted"/>
<feature type="compositionally biased region" description="Polar residues" evidence="1">
    <location>
        <begin position="434"/>
        <end position="452"/>
    </location>
</feature>
<keyword evidence="3" id="KW-1185">Reference proteome</keyword>
<comment type="caution">
    <text evidence="2">The sequence shown here is derived from an EMBL/GenBank/DDBJ whole genome shotgun (WGS) entry which is preliminary data.</text>
</comment>
<dbReference type="OrthoDB" id="547445at2759"/>
<feature type="compositionally biased region" description="Pro residues" evidence="1">
    <location>
        <begin position="762"/>
        <end position="773"/>
    </location>
</feature>
<feature type="compositionally biased region" description="Polar residues" evidence="1">
    <location>
        <begin position="646"/>
        <end position="667"/>
    </location>
</feature>
<feature type="compositionally biased region" description="Low complexity" evidence="1">
    <location>
        <begin position="675"/>
        <end position="691"/>
    </location>
</feature>
<name>A0A8J4BXP7_9CHLO</name>
<protein>
    <submittedName>
        <fullName evidence="2">Uncharacterized protein</fullName>
    </submittedName>
</protein>
<dbReference type="EMBL" id="BNCP01000002">
    <property type="protein sequence ID" value="GIL70180.1"/>
    <property type="molecule type" value="Genomic_DNA"/>
</dbReference>
<accession>A0A8J4BXP7</accession>
<gene>
    <name evidence="2" type="ORF">Vretifemale_1031</name>
</gene>
<feature type="compositionally biased region" description="Low complexity" evidence="1">
    <location>
        <begin position="274"/>
        <end position="295"/>
    </location>
</feature>
<feature type="compositionally biased region" description="Low complexity" evidence="1">
    <location>
        <begin position="507"/>
        <end position="536"/>
    </location>
</feature>
<feature type="compositionally biased region" description="Polar residues" evidence="1">
    <location>
        <begin position="959"/>
        <end position="981"/>
    </location>
</feature>
<feature type="region of interest" description="Disordered" evidence="1">
    <location>
        <begin position="733"/>
        <end position="807"/>
    </location>
</feature>
<feature type="compositionally biased region" description="Polar residues" evidence="1">
    <location>
        <begin position="1087"/>
        <end position="1107"/>
    </location>
</feature>
<feature type="region of interest" description="Disordered" evidence="1">
    <location>
        <begin position="217"/>
        <end position="295"/>
    </location>
</feature>
<dbReference type="AlphaFoldDB" id="A0A8J4BXP7"/>
<organism evidence="2 3">
    <name type="scientific">Volvox reticuliferus</name>
    <dbReference type="NCBI Taxonomy" id="1737510"/>
    <lineage>
        <taxon>Eukaryota</taxon>
        <taxon>Viridiplantae</taxon>
        <taxon>Chlorophyta</taxon>
        <taxon>core chlorophytes</taxon>
        <taxon>Chlorophyceae</taxon>
        <taxon>CS clade</taxon>
        <taxon>Chlamydomonadales</taxon>
        <taxon>Volvocaceae</taxon>
        <taxon>Volvox</taxon>
    </lineage>
</organism>
<dbReference type="Proteomes" id="UP000747110">
    <property type="component" value="Unassembled WGS sequence"/>
</dbReference>
<feature type="region of interest" description="Disordered" evidence="1">
    <location>
        <begin position="638"/>
        <end position="704"/>
    </location>
</feature>
<feature type="region of interest" description="Disordered" evidence="1">
    <location>
        <begin position="434"/>
        <end position="456"/>
    </location>
</feature>